<protein>
    <recommendedName>
        <fullName evidence="2">Phge_HK97_gp10, phage protein, HK97 gp10 family</fullName>
    </recommendedName>
</protein>
<dbReference type="EMBL" id="LR796261">
    <property type="protein sequence ID" value="CAB4132530.1"/>
    <property type="molecule type" value="Genomic_DNA"/>
</dbReference>
<sequence length="185" mass="20648">MATVSFKVEGLNQILLNLDDIAEQIGDKKANSKVLVPALREAMKPALQAIRAHAPEDTGALAAHLWIEARRPNKKDKRSLYVRQGDTTIALVTTKAFPKKLKKQFAEDNKDLTPAQRAKAFKKFALSTGFPYDARAVAQEFGSARNPAHPFMRVGMESASPTILENLGKILSYRIDNYKMRYLGY</sequence>
<accession>A0A6J5LHU3</accession>
<name>A0A6J5LHU3_9CAUD</name>
<proteinExistence type="predicted"/>
<evidence type="ECO:0008006" key="2">
    <source>
        <dbReference type="Google" id="ProtNLM"/>
    </source>
</evidence>
<evidence type="ECO:0000313" key="1">
    <source>
        <dbReference type="EMBL" id="CAB4132530.1"/>
    </source>
</evidence>
<gene>
    <name evidence="1" type="ORF">UFOVP259_47</name>
</gene>
<reference evidence="1" key="1">
    <citation type="submission" date="2020-04" db="EMBL/GenBank/DDBJ databases">
        <authorList>
            <person name="Chiriac C."/>
            <person name="Salcher M."/>
            <person name="Ghai R."/>
            <person name="Kavagutti S V."/>
        </authorList>
    </citation>
    <scope>NUCLEOTIDE SEQUENCE</scope>
</reference>
<organism evidence="1">
    <name type="scientific">uncultured Caudovirales phage</name>
    <dbReference type="NCBI Taxonomy" id="2100421"/>
    <lineage>
        <taxon>Viruses</taxon>
        <taxon>Duplodnaviria</taxon>
        <taxon>Heunggongvirae</taxon>
        <taxon>Uroviricota</taxon>
        <taxon>Caudoviricetes</taxon>
        <taxon>Peduoviridae</taxon>
        <taxon>Maltschvirus</taxon>
        <taxon>Maltschvirus maltsch</taxon>
    </lineage>
</organism>